<dbReference type="SUPFAM" id="SSF46894">
    <property type="entry name" value="C-terminal effector domain of the bipartite response regulators"/>
    <property type="match status" value="1"/>
</dbReference>
<dbReference type="CDD" id="cd06170">
    <property type="entry name" value="LuxR_C_like"/>
    <property type="match status" value="1"/>
</dbReference>
<accession>A0ABP9P8W6</accession>
<comment type="caution">
    <text evidence="5">The sequence shown here is derived from an EMBL/GenBank/DDBJ whole genome shotgun (WGS) entry which is preliminary data.</text>
</comment>
<reference evidence="6" key="1">
    <citation type="journal article" date="2019" name="Int. J. Syst. Evol. Microbiol.">
        <title>The Global Catalogue of Microorganisms (GCM) 10K type strain sequencing project: providing services to taxonomists for standard genome sequencing and annotation.</title>
        <authorList>
            <consortium name="The Broad Institute Genomics Platform"/>
            <consortium name="The Broad Institute Genome Sequencing Center for Infectious Disease"/>
            <person name="Wu L."/>
            <person name="Ma J."/>
        </authorList>
    </citation>
    <scope>NUCLEOTIDE SEQUENCE [LARGE SCALE GENOMIC DNA]</scope>
    <source>
        <strain evidence="6">JCM 18302</strain>
    </source>
</reference>
<keyword evidence="2" id="KW-0238">DNA-binding</keyword>
<dbReference type="InterPro" id="IPR000792">
    <property type="entry name" value="Tscrpt_reg_LuxR_C"/>
</dbReference>
<dbReference type="PRINTS" id="PR00038">
    <property type="entry name" value="HTHLUXR"/>
</dbReference>
<dbReference type="InterPro" id="IPR011006">
    <property type="entry name" value="CheY-like_superfamily"/>
</dbReference>
<dbReference type="SMART" id="SM00421">
    <property type="entry name" value="HTH_LUXR"/>
    <property type="match status" value="1"/>
</dbReference>
<name>A0ABP9P8W6_9PSEU</name>
<evidence type="ECO:0000313" key="6">
    <source>
        <dbReference type="Proteomes" id="UP001500804"/>
    </source>
</evidence>
<dbReference type="SUPFAM" id="SSF52172">
    <property type="entry name" value="CheY-like"/>
    <property type="match status" value="1"/>
</dbReference>
<evidence type="ECO:0000259" key="4">
    <source>
        <dbReference type="PROSITE" id="PS50043"/>
    </source>
</evidence>
<keyword evidence="6" id="KW-1185">Reference proteome</keyword>
<dbReference type="EMBL" id="BAABJO010000051">
    <property type="protein sequence ID" value="GAA5141187.1"/>
    <property type="molecule type" value="Genomic_DNA"/>
</dbReference>
<evidence type="ECO:0000256" key="3">
    <source>
        <dbReference type="ARBA" id="ARBA00023163"/>
    </source>
</evidence>
<keyword evidence="1" id="KW-0805">Transcription regulation</keyword>
<dbReference type="Pfam" id="PF00196">
    <property type="entry name" value="GerE"/>
    <property type="match status" value="1"/>
</dbReference>
<evidence type="ECO:0000256" key="2">
    <source>
        <dbReference type="ARBA" id="ARBA00023125"/>
    </source>
</evidence>
<proteinExistence type="predicted"/>
<feature type="domain" description="HTH luxR-type" evidence="4">
    <location>
        <begin position="149"/>
        <end position="215"/>
    </location>
</feature>
<organism evidence="5 6">
    <name type="scientific">Pseudonocardia adelaidensis</name>
    <dbReference type="NCBI Taxonomy" id="648754"/>
    <lineage>
        <taxon>Bacteria</taxon>
        <taxon>Bacillati</taxon>
        <taxon>Actinomycetota</taxon>
        <taxon>Actinomycetes</taxon>
        <taxon>Pseudonocardiales</taxon>
        <taxon>Pseudonocardiaceae</taxon>
        <taxon>Pseudonocardia</taxon>
    </lineage>
</organism>
<keyword evidence="3" id="KW-0804">Transcription</keyword>
<dbReference type="PANTHER" id="PTHR43214:SF24">
    <property type="entry name" value="TRANSCRIPTIONAL REGULATORY PROTEIN NARL-RELATED"/>
    <property type="match status" value="1"/>
</dbReference>
<evidence type="ECO:0000313" key="5">
    <source>
        <dbReference type="EMBL" id="GAA5141187.1"/>
    </source>
</evidence>
<sequence>MAPQDIRVTVWSADPLTLAGALSHLRHEPGIELVESSSGDSAARSGAAAVAVVLTQQFDEATVSQVRKLVREPAWRVVLVTDRLREPELLAVLECGVRAILWRTEATPARLVRVIRVAARGESQLPAELLGQLISHVGRTQRAAAYGPSLALQAIGLATREIDVLKLLAEGLDTREIAEKLAYSERTIKNVLYGLTTRLQLRNRVHAVAYALREGYI</sequence>
<gene>
    <name evidence="5" type="ORF">GCM10023320_79880</name>
</gene>
<dbReference type="Proteomes" id="UP001500804">
    <property type="component" value="Unassembled WGS sequence"/>
</dbReference>
<dbReference type="PANTHER" id="PTHR43214">
    <property type="entry name" value="TWO-COMPONENT RESPONSE REGULATOR"/>
    <property type="match status" value="1"/>
</dbReference>
<evidence type="ECO:0000256" key="1">
    <source>
        <dbReference type="ARBA" id="ARBA00023015"/>
    </source>
</evidence>
<protein>
    <submittedName>
        <fullName evidence="5">Response regulator transcription factor</fullName>
    </submittedName>
</protein>
<dbReference type="PROSITE" id="PS50043">
    <property type="entry name" value="HTH_LUXR_2"/>
    <property type="match status" value="1"/>
</dbReference>
<dbReference type="Gene3D" id="3.40.50.2300">
    <property type="match status" value="1"/>
</dbReference>
<dbReference type="InterPro" id="IPR016032">
    <property type="entry name" value="Sig_transdc_resp-reg_C-effctor"/>
</dbReference>
<dbReference type="InterPro" id="IPR039420">
    <property type="entry name" value="WalR-like"/>
</dbReference>